<dbReference type="AlphaFoldDB" id="A0A922HSV4"/>
<keyword evidence="1" id="KW-1133">Transmembrane helix</keyword>
<dbReference type="Proteomes" id="UP000790347">
    <property type="component" value="Unassembled WGS sequence"/>
</dbReference>
<keyword evidence="1" id="KW-0812">Transmembrane</keyword>
<gene>
    <name evidence="2" type="ORF">DERF_011350</name>
</gene>
<sequence length="107" mass="12196">VNILEIESGNRPIGQIKKPVTIATDHHDRQLVLDHKDWIGGHMGLTNCKLLTFFAVYMITCSIMLKMTFDPSFKAKYFVWLPFINCNLSGLRIALDWSAIKGPYTPE</sequence>
<name>A0A922HSV4_DERFA</name>
<feature type="non-terminal residue" evidence="2">
    <location>
        <position position="107"/>
    </location>
</feature>
<reference evidence="2" key="2">
    <citation type="journal article" date="2022" name="Res Sq">
        <title>Comparative Genomics Reveals Insights into the Divergent Evolution of Astigmatic Mites and Household Pest Adaptations.</title>
        <authorList>
            <person name="Xiong Q."/>
            <person name="Wan A.T.-Y."/>
            <person name="Liu X.-Y."/>
            <person name="Fung C.S.-H."/>
            <person name="Xiao X."/>
            <person name="Malainual N."/>
            <person name="Hou J."/>
            <person name="Wang L."/>
            <person name="Wang M."/>
            <person name="Yang K."/>
            <person name="Cui Y."/>
            <person name="Leung E."/>
            <person name="Nong W."/>
            <person name="Shin S.-K."/>
            <person name="Au S."/>
            <person name="Jeong K.Y."/>
            <person name="Chew F.T."/>
            <person name="Hui J."/>
            <person name="Leung T.F."/>
            <person name="Tungtrongchitr A."/>
            <person name="Zhong N."/>
            <person name="Liu Z."/>
            <person name="Tsui S."/>
        </authorList>
    </citation>
    <scope>NUCLEOTIDE SEQUENCE</scope>
    <source>
        <strain evidence="2">Derf</strain>
        <tissue evidence="2">Whole organism</tissue>
    </source>
</reference>
<organism evidence="2 3">
    <name type="scientific">Dermatophagoides farinae</name>
    <name type="common">American house dust mite</name>
    <dbReference type="NCBI Taxonomy" id="6954"/>
    <lineage>
        <taxon>Eukaryota</taxon>
        <taxon>Metazoa</taxon>
        <taxon>Ecdysozoa</taxon>
        <taxon>Arthropoda</taxon>
        <taxon>Chelicerata</taxon>
        <taxon>Arachnida</taxon>
        <taxon>Acari</taxon>
        <taxon>Acariformes</taxon>
        <taxon>Sarcoptiformes</taxon>
        <taxon>Astigmata</taxon>
        <taxon>Psoroptidia</taxon>
        <taxon>Analgoidea</taxon>
        <taxon>Pyroglyphidae</taxon>
        <taxon>Dermatophagoidinae</taxon>
        <taxon>Dermatophagoides</taxon>
    </lineage>
</organism>
<evidence type="ECO:0000256" key="1">
    <source>
        <dbReference type="SAM" id="Phobius"/>
    </source>
</evidence>
<accession>A0A922HSV4</accession>
<reference evidence="2" key="1">
    <citation type="submission" date="2013-05" db="EMBL/GenBank/DDBJ databases">
        <authorList>
            <person name="Yim A.K.Y."/>
            <person name="Chan T.F."/>
            <person name="Ji K.M."/>
            <person name="Liu X.Y."/>
            <person name="Zhou J.W."/>
            <person name="Li R.Q."/>
            <person name="Yang K.Y."/>
            <person name="Li J."/>
            <person name="Li M."/>
            <person name="Law P.T.W."/>
            <person name="Wu Y.L."/>
            <person name="Cai Z.L."/>
            <person name="Qin H."/>
            <person name="Bao Y."/>
            <person name="Leung R.K.K."/>
            <person name="Ng P.K.S."/>
            <person name="Zou J."/>
            <person name="Zhong X.J."/>
            <person name="Ran P.X."/>
            <person name="Zhong N.S."/>
            <person name="Liu Z.G."/>
            <person name="Tsui S.K.W."/>
        </authorList>
    </citation>
    <scope>NUCLEOTIDE SEQUENCE</scope>
    <source>
        <strain evidence="2">Derf</strain>
        <tissue evidence="2">Whole organism</tissue>
    </source>
</reference>
<feature type="transmembrane region" description="Helical" evidence="1">
    <location>
        <begin position="77"/>
        <end position="95"/>
    </location>
</feature>
<proteinExistence type="predicted"/>
<feature type="transmembrane region" description="Helical" evidence="1">
    <location>
        <begin position="44"/>
        <end position="65"/>
    </location>
</feature>
<comment type="caution">
    <text evidence="2">The sequence shown here is derived from an EMBL/GenBank/DDBJ whole genome shotgun (WGS) entry which is preliminary data.</text>
</comment>
<evidence type="ECO:0000313" key="3">
    <source>
        <dbReference type="Proteomes" id="UP000790347"/>
    </source>
</evidence>
<keyword evidence="1" id="KW-0472">Membrane</keyword>
<evidence type="ECO:0000313" key="2">
    <source>
        <dbReference type="EMBL" id="KAH9506626.1"/>
    </source>
</evidence>
<keyword evidence="3" id="KW-1185">Reference proteome</keyword>
<protein>
    <submittedName>
        <fullName evidence="2">Uncharacterized protein</fullName>
    </submittedName>
</protein>
<dbReference type="EMBL" id="ASGP02000005">
    <property type="protein sequence ID" value="KAH9506626.1"/>
    <property type="molecule type" value="Genomic_DNA"/>
</dbReference>